<evidence type="ECO:0000256" key="1">
    <source>
        <dbReference type="ARBA" id="ARBA00001933"/>
    </source>
</evidence>
<dbReference type="EMBL" id="DSQF01000025">
    <property type="protein sequence ID" value="HGZ44153.1"/>
    <property type="molecule type" value="Genomic_DNA"/>
</dbReference>
<evidence type="ECO:0000313" key="5">
    <source>
        <dbReference type="EMBL" id="HGZ44153.1"/>
    </source>
</evidence>
<dbReference type="GO" id="GO:0003941">
    <property type="term" value="F:L-serine ammonia-lyase activity"/>
    <property type="evidence" value="ECO:0007669"/>
    <property type="project" value="TreeGrafter"/>
</dbReference>
<dbReference type="InterPro" id="IPR001926">
    <property type="entry name" value="TrpB-like_PALP"/>
</dbReference>
<dbReference type="PANTHER" id="PTHR48078:SF6">
    <property type="entry name" value="L-THREONINE DEHYDRATASE CATABOLIC TDCB"/>
    <property type="match status" value="1"/>
</dbReference>
<protein>
    <submittedName>
        <fullName evidence="5">Pyridoxal-phosphate dependent enzyme</fullName>
    </submittedName>
</protein>
<sequence length="508" mass="54239">MTDAAAFGGRREAAERAAHARRAEPASVLECHACGWRPPASEPHPFRCARADSGDGADHVLVRRVDARAARFDHADAAHPFVRHREMLHAYWRARAGGLPDAWFAETVARLDRAVASVAGVGFRPTPLRFEEMLSERLGFSGRGGVWVKDETANVSGSHKARHLFGLALHLEVSEALGLVTREENDRRGLAIASCGNAALAAAVVARACGRPIEVFVPPDAHPAVIERLGELGARMTVCRRAAGVPGDPCVRRFRDAVRAGAIPFCVQGPENGLALEGGQTLGWELAAQLDERGVHPDRILIQVGGGAFAASCAAGLAEAVEHGALEGEPRLHAVQTEGCWPLRRAWLALHARAARAETVPPGAATDFDLGPEPYGSESWEAEEALARERDAARDARRAAALDAARRDRAAFMRPWDEVPHSAAHGILDDETYDFVPVTAAMLRTRGYPLVVNEAQIAMAWSLVRETTHVRADATGTAGVAGLLALRAAGVLGVEERVVVVLSGAERG</sequence>
<dbReference type="GO" id="GO:0004794">
    <property type="term" value="F:threonine deaminase activity"/>
    <property type="evidence" value="ECO:0007669"/>
    <property type="project" value="TreeGrafter"/>
</dbReference>
<dbReference type="AlphaFoldDB" id="A0A832MNI1"/>
<accession>A0A832MNI1</accession>
<reference evidence="5" key="1">
    <citation type="journal article" date="2020" name="mSystems">
        <title>Genome- and Community-Level Interaction Insights into Carbon Utilization and Element Cycling Functions of Hydrothermarchaeota in Hydrothermal Sediment.</title>
        <authorList>
            <person name="Zhou Z."/>
            <person name="Liu Y."/>
            <person name="Xu W."/>
            <person name="Pan J."/>
            <person name="Luo Z.H."/>
            <person name="Li M."/>
        </authorList>
    </citation>
    <scope>NUCLEOTIDE SEQUENCE [LARGE SCALE GENOMIC DNA]</scope>
    <source>
        <strain evidence="5">SpSt-381</strain>
    </source>
</reference>
<dbReference type="SUPFAM" id="SSF53686">
    <property type="entry name" value="Tryptophan synthase beta subunit-like PLP-dependent enzymes"/>
    <property type="match status" value="1"/>
</dbReference>
<dbReference type="PANTHER" id="PTHR48078">
    <property type="entry name" value="THREONINE DEHYDRATASE, MITOCHONDRIAL-RELATED"/>
    <property type="match status" value="1"/>
</dbReference>
<evidence type="ECO:0000256" key="3">
    <source>
        <dbReference type="ARBA" id="ARBA00023239"/>
    </source>
</evidence>
<evidence type="ECO:0000259" key="4">
    <source>
        <dbReference type="Pfam" id="PF00291"/>
    </source>
</evidence>
<organism evidence="5">
    <name type="scientific">Eiseniibacteriota bacterium</name>
    <dbReference type="NCBI Taxonomy" id="2212470"/>
    <lineage>
        <taxon>Bacteria</taxon>
        <taxon>Candidatus Eiseniibacteriota</taxon>
    </lineage>
</organism>
<comment type="caution">
    <text evidence="5">The sequence shown here is derived from an EMBL/GenBank/DDBJ whole genome shotgun (WGS) entry which is preliminary data.</text>
</comment>
<name>A0A832MNI1_UNCEI</name>
<gene>
    <name evidence="5" type="ORF">ENR23_12195</name>
</gene>
<dbReference type="GO" id="GO:0006567">
    <property type="term" value="P:L-threonine catabolic process"/>
    <property type="evidence" value="ECO:0007669"/>
    <property type="project" value="TreeGrafter"/>
</dbReference>
<keyword evidence="3" id="KW-0456">Lyase</keyword>
<comment type="cofactor">
    <cofactor evidence="1">
        <name>pyridoxal 5'-phosphate</name>
        <dbReference type="ChEBI" id="CHEBI:597326"/>
    </cofactor>
</comment>
<dbReference type="Gene3D" id="3.40.50.1100">
    <property type="match status" value="3"/>
</dbReference>
<dbReference type="GO" id="GO:0006565">
    <property type="term" value="P:L-serine catabolic process"/>
    <property type="evidence" value="ECO:0007669"/>
    <property type="project" value="TreeGrafter"/>
</dbReference>
<dbReference type="GO" id="GO:0009097">
    <property type="term" value="P:isoleucine biosynthetic process"/>
    <property type="evidence" value="ECO:0007669"/>
    <property type="project" value="TreeGrafter"/>
</dbReference>
<proteinExistence type="predicted"/>
<dbReference type="InterPro" id="IPR050147">
    <property type="entry name" value="Ser/Thr_Dehydratase"/>
</dbReference>
<dbReference type="InterPro" id="IPR036052">
    <property type="entry name" value="TrpB-like_PALP_sf"/>
</dbReference>
<evidence type="ECO:0000256" key="2">
    <source>
        <dbReference type="ARBA" id="ARBA00022898"/>
    </source>
</evidence>
<keyword evidence="2" id="KW-0663">Pyridoxal phosphate</keyword>
<dbReference type="Pfam" id="PF00291">
    <property type="entry name" value="PALP"/>
    <property type="match status" value="1"/>
</dbReference>
<feature type="domain" description="Tryptophan synthase beta chain-like PALP" evidence="4">
    <location>
        <begin position="123"/>
        <end position="375"/>
    </location>
</feature>